<dbReference type="InterPro" id="IPR023380">
    <property type="entry name" value="DsbB-like_sf"/>
</dbReference>
<comment type="caution">
    <text evidence="6">The sequence shown here is derived from an EMBL/GenBank/DDBJ whole genome shotgun (WGS) entry which is preliminary data.</text>
</comment>
<evidence type="ECO:0000256" key="3">
    <source>
        <dbReference type="ARBA" id="ARBA00022989"/>
    </source>
</evidence>
<dbReference type="EMBL" id="JAEKJZ010000006">
    <property type="protein sequence ID" value="MBN9673379.1"/>
    <property type="molecule type" value="Genomic_DNA"/>
</dbReference>
<evidence type="ECO:0000313" key="6">
    <source>
        <dbReference type="EMBL" id="MBN9673379.1"/>
    </source>
</evidence>
<dbReference type="Pfam" id="PF02600">
    <property type="entry name" value="DsbB"/>
    <property type="match status" value="1"/>
</dbReference>
<dbReference type="Gene3D" id="1.20.1550.10">
    <property type="entry name" value="DsbB-like"/>
    <property type="match status" value="1"/>
</dbReference>
<feature type="transmembrane region" description="Helical" evidence="5">
    <location>
        <begin position="69"/>
        <end position="89"/>
    </location>
</feature>
<dbReference type="Proteomes" id="UP000664096">
    <property type="component" value="Unassembled WGS sequence"/>
</dbReference>
<dbReference type="GO" id="GO:0016020">
    <property type="term" value="C:membrane"/>
    <property type="evidence" value="ECO:0007669"/>
    <property type="project" value="UniProtKB-SubCell"/>
</dbReference>
<feature type="transmembrane region" description="Helical" evidence="5">
    <location>
        <begin position="141"/>
        <end position="164"/>
    </location>
</feature>
<keyword evidence="2 5" id="KW-0812">Transmembrane</keyword>
<dbReference type="GO" id="GO:0006457">
    <property type="term" value="P:protein folding"/>
    <property type="evidence" value="ECO:0007669"/>
    <property type="project" value="InterPro"/>
</dbReference>
<dbReference type="SUPFAM" id="SSF158442">
    <property type="entry name" value="DsbB-like"/>
    <property type="match status" value="1"/>
</dbReference>
<feature type="transmembrane region" description="Helical" evidence="5">
    <location>
        <begin position="46"/>
        <end position="62"/>
    </location>
</feature>
<evidence type="ECO:0000256" key="2">
    <source>
        <dbReference type="ARBA" id="ARBA00022692"/>
    </source>
</evidence>
<evidence type="ECO:0000313" key="7">
    <source>
        <dbReference type="Proteomes" id="UP000664096"/>
    </source>
</evidence>
<organism evidence="6 7">
    <name type="scientific">Roseibium aggregatum</name>
    <dbReference type="NCBI Taxonomy" id="187304"/>
    <lineage>
        <taxon>Bacteria</taxon>
        <taxon>Pseudomonadati</taxon>
        <taxon>Pseudomonadota</taxon>
        <taxon>Alphaproteobacteria</taxon>
        <taxon>Hyphomicrobiales</taxon>
        <taxon>Stappiaceae</taxon>
        <taxon>Roseibium</taxon>
    </lineage>
</organism>
<comment type="subcellular location">
    <subcellularLocation>
        <location evidence="1">Membrane</location>
        <topology evidence="1">Multi-pass membrane protein</topology>
    </subcellularLocation>
</comment>
<protein>
    <submittedName>
        <fullName evidence="6">Disulfide bond formation protein B</fullName>
    </submittedName>
</protein>
<dbReference type="InterPro" id="IPR003752">
    <property type="entry name" value="DiS_bond_form_DsbB/BdbC"/>
</dbReference>
<keyword evidence="3 5" id="KW-1133">Transmembrane helix</keyword>
<gene>
    <name evidence="6" type="ORF">JF539_23680</name>
</gene>
<accession>A0A939J724</accession>
<sequence>MSLDRLAQSMTSLVLLGGLAVIATAWGYQLIGGYVPCELCLQQRNPYYAGLPLTALALLLMLRGRTGLAIAVLVAVTAIFAYGSGLGVYQAGAEWGFWDGPKDCGGGGSAPTSASDMLGALKTTRVVSCTEASWRMFGLSFAGWNAVASAGLALLALGAAGVLVKRRPEAGSKDRSKDSIVGA</sequence>
<name>A0A939J724_9HYPH</name>
<dbReference type="GO" id="GO:0015035">
    <property type="term" value="F:protein-disulfide reductase activity"/>
    <property type="evidence" value="ECO:0007669"/>
    <property type="project" value="InterPro"/>
</dbReference>
<evidence type="ECO:0000256" key="1">
    <source>
        <dbReference type="ARBA" id="ARBA00004141"/>
    </source>
</evidence>
<reference evidence="6" key="1">
    <citation type="submission" date="2020-12" db="EMBL/GenBank/DDBJ databases">
        <title>Oil enriched cultivation method for isolating marine PHA-producing bacteria.</title>
        <authorList>
            <person name="Zheng W."/>
            <person name="Yu S."/>
            <person name="Huang Y."/>
        </authorList>
    </citation>
    <scope>NUCLEOTIDE SEQUENCE</scope>
    <source>
        <strain evidence="6">SY-2-12</strain>
    </source>
</reference>
<proteinExistence type="predicted"/>
<dbReference type="PIRSF" id="PIRSF033913">
    <property type="entry name" value="S-S_format_DsbB"/>
    <property type="match status" value="1"/>
</dbReference>
<evidence type="ECO:0000256" key="4">
    <source>
        <dbReference type="ARBA" id="ARBA00023136"/>
    </source>
</evidence>
<dbReference type="InterPro" id="IPR024199">
    <property type="entry name" value="Uncharacterised_DsbB"/>
</dbReference>
<dbReference type="RefSeq" id="WP_207143208.1">
    <property type="nucleotide sequence ID" value="NZ_JAEKJZ010000006.1"/>
</dbReference>
<evidence type="ECO:0000256" key="5">
    <source>
        <dbReference type="SAM" id="Phobius"/>
    </source>
</evidence>
<dbReference type="AlphaFoldDB" id="A0A939J724"/>
<keyword evidence="4 5" id="KW-0472">Membrane</keyword>